<dbReference type="GO" id="GO:0007076">
    <property type="term" value="P:mitotic chromosome condensation"/>
    <property type="evidence" value="ECO:0000318"/>
    <property type="project" value="GO_Central"/>
</dbReference>
<keyword evidence="3" id="KW-0547">Nucleotide-binding</keyword>
<dbReference type="Gene3D" id="3.30.70.1620">
    <property type="match status" value="1"/>
</dbReference>
<dbReference type="GO" id="GO:0005634">
    <property type="term" value="C:nucleus"/>
    <property type="evidence" value="ECO:0007669"/>
    <property type="project" value="UniProtKB-SubCell"/>
</dbReference>
<reference evidence="12" key="2">
    <citation type="journal article" date="2007" name="Science">
        <title>Draft genome sequence of the sexually transmitted pathogen Trichomonas vaginalis.</title>
        <authorList>
            <person name="Carlton J.M."/>
            <person name="Hirt R.P."/>
            <person name="Silva J.C."/>
            <person name="Delcher A.L."/>
            <person name="Schatz M."/>
            <person name="Zhao Q."/>
            <person name="Wortman J.R."/>
            <person name="Bidwell S.L."/>
            <person name="Alsmark U.C.M."/>
            <person name="Besteiro S."/>
            <person name="Sicheritz-Ponten T."/>
            <person name="Noel C.J."/>
            <person name="Dacks J.B."/>
            <person name="Foster P.G."/>
            <person name="Simillion C."/>
            <person name="Van de Peer Y."/>
            <person name="Miranda-Saavedra D."/>
            <person name="Barton G.J."/>
            <person name="Westrop G.D."/>
            <person name="Mueller S."/>
            <person name="Dessi D."/>
            <person name="Fiori P.L."/>
            <person name="Ren Q."/>
            <person name="Paulsen I."/>
            <person name="Zhang H."/>
            <person name="Bastida-Corcuera F.D."/>
            <person name="Simoes-Barbosa A."/>
            <person name="Brown M.T."/>
            <person name="Hayes R.D."/>
            <person name="Mukherjee M."/>
            <person name="Okumura C.Y."/>
            <person name="Schneider R."/>
            <person name="Smith A.J."/>
            <person name="Vanacova S."/>
            <person name="Villalvazo M."/>
            <person name="Haas B.J."/>
            <person name="Pertea M."/>
            <person name="Feldblyum T.V."/>
            <person name="Utterback T.R."/>
            <person name="Shu C.L."/>
            <person name="Osoegawa K."/>
            <person name="de Jong P.J."/>
            <person name="Hrdy I."/>
            <person name="Horvathova L."/>
            <person name="Zubacova Z."/>
            <person name="Dolezal P."/>
            <person name="Malik S.B."/>
            <person name="Logsdon J.M. Jr."/>
            <person name="Henze K."/>
            <person name="Gupta A."/>
            <person name="Wang C.C."/>
            <person name="Dunne R.L."/>
            <person name="Upcroft J.A."/>
            <person name="Upcroft P."/>
            <person name="White O."/>
            <person name="Salzberg S.L."/>
            <person name="Tang P."/>
            <person name="Chiu C.-H."/>
            <person name="Lee Y.-S."/>
            <person name="Embley T.M."/>
            <person name="Coombs G.H."/>
            <person name="Mottram J.C."/>
            <person name="Tachezy J."/>
            <person name="Fraser-Liggett C.M."/>
            <person name="Johnson P.J."/>
        </authorList>
    </citation>
    <scope>NUCLEOTIDE SEQUENCE [LARGE SCALE GENOMIC DNA]</scope>
    <source>
        <strain evidence="12">G3</strain>
    </source>
</reference>
<evidence type="ECO:0000313" key="12">
    <source>
        <dbReference type="EMBL" id="EAY16611.1"/>
    </source>
</evidence>
<dbReference type="OMA" id="CPALDNM"/>
<accession>A2DSN1</accession>
<evidence type="ECO:0000256" key="4">
    <source>
        <dbReference type="ARBA" id="ARBA00022840"/>
    </source>
</evidence>
<gene>
    <name evidence="12" type="ORF">TVAG_434480</name>
</gene>
<dbReference type="GO" id="GO:0005524">
    <property type="term" value="F:ATP binding"/>
    <property type="evidence" value="ECO:0007669"/>
    <property type="project" value="UniProtKB-KW"/>
</dbReference>
<keyword evidence="4" id="KW-0067">ATP-binding</keyword>
<comment type="subcellular location">
    <subcellularLocation>
        <location evidence="1 8">Nucleus</location>
    </subcellularLocation>
</comment>
<evidence type="ECO:0000256" key="9">
    <source>
        <dbReference type="SAM" id="Coils"/>
    </source>
</evidence>
<dbReference type="PANTHER" id="PTHR18937">
    <property type="entry name" value="STRUCTURAL MAINTENANCE OF CHROMOSOMES SMC FAMILY MEMBER"/>
    <property type="match status" value="1"/>
</dbReference>
<dbReference type="VEuPathDB" id="TrichDB:TVAG_434480"/>
<feature type="coiled-coil region" evidence="9">
    <location>
        <begin position="423"/>
        <end position="524"/>
    </location>
</feature>
<dbReference type="InterPro" id="IPR010935">
    <property type="entry name" value="SMC_hinge"/>
</dbReference>
<sequence length="1202" mass="138659">MEGQEERLIIKSIQVENFKSYAGLKDIGPFHPSFTSIVGPNGSGKSNVIDAMLFVFGYKARHMRQNVLKDLIHKSTKYPNLTKASVKVIFAKYIGEEEVPNSEFSIGRDVRTNAASNYYWNDRSSSYTEITKFLKSVGIDLDHNRFLILQGEVGSIAQMKPKATNQNSVGLLDYIEDVIGTSEYVEPIQNKEKEIAQINITRDEAIGRMTHAKKERDVLEDSKNEAEQYLEWQNTIKILHAAQINNKKEGLRMKIVEDQKIVKEVNEAHAKMLDSHKEDRAKYDAKIQEKNLVEKQLERQKNSVNDQSKKVRGSKNKNAELDLKSKSLNSTKDQLEKDKNKMLKDVVESKRQIDVLQKTIENSESELSEKQKEYDRTKEEMEKLYQNTKDETTKLQLDLTMCQTVLSEKNEAELTLNTEYMSYKNELKSINLAQEENKKLNEKLNQELEKAKSDLSQKIEEEKTLNGKSDIEEKTLNSLKEKLEDKKKEYENLQQERRTVFVKYQELENNVQRNRQKNKLVEGLEDFKKRENIEGLFGRVGSLGTIDKKYDVAITYAAGNGLDFIVVDTDETAKRCLNELRQKNLGRTTFICLNKIKKFQDDFKAPEGSLRLIDLIQVKDKSHEKDFLNAFYFVLKNTLVCETIEKAKEIGYGLRQRVVTLQGDLIEPAGTMTGGGRSKPRSGGMDLVDENEIKNLSQNLHNLDEKIQNLRREIDQISSQIRQLNPEQSKIDYEKCQMAINSLNETVMTIENRLQTLVKPEMSEDDKNRIIELEQKMAEIEPKLEQAKSDAKSAKQKVDELQSKIADVGGNELKAIKVKVQSYRNTLSMLNKTIAESKQKISSLENQISKNEKKVEENRKEIEDLIQKISDISPLLAESSQELNENNEKLAELNKELQLLEDKIEVFKQDIEKMKENLDEYSQEIEESEKRVKTAADTLEDDTQLLERLTKKLGEYNVDQEKLSEWEDRDEHEIEIEIASYEDKVKSTNANISAIDEYKRKDEIYQQELESFQSIDKQRSELQREYENLRQERLLKFLDGFEKITKKLKEIYQMLTLGGDAELELVDTLDPFSEGITFSVRPPGKSWKHIANLSGGEKALSSLALVFSLHQFKPTPLYVMDEIDAAFDNNNVMIIANYLREKTTDAQFIVVSNRNNFFECADRLVGIFKKEDCATALMIEPTKFVPKDQNNNEGHETVFIQE</sequence>
<dbReference type="Gene3D" id="1.10.287.1490">
    <property type="match status" value="2"/>
</dbReference>
<dbReference type="InterPro" id="IPR024704">
    <property type="entry name" value="SMC"/>
</dbReference>
<evidence type="ECO:0000256" key="8">
    <source>
        <dbReference type="PIRNR" id="PIRNR005719"/>
    </source>
</evidence>
<dbReference type="SMART" id="SM00968">
    <property type="entry name" value="SMC_hinge"/>
    <property type="match status" value="1"/>
</dbReference>
<dbReference type="Gene3D" id="1.20.1060.20">
    <property type="match status" value="1"/>
</dbReference>
<evidence type="ECO:0000256" key="6">
    <source>
        <dbReference type="ARBA" id="ARBA00023067"/>
    </source>
</evidence>
<evidence type="ECO:0000256" key="7">
    <source>
        <dbReference type="ARBA" id="ARBA00023242"/>
    </source>
</evidence>
<feature type="coiled-coil region" evidence="9">
    <location>
        <begin position="188"/>
        <end position="229"/>
    </location>
</feature>
<dbReference type="AlphaFoldDB" id="A2DSN1"/>
<reference evidence="12" key="1">
    <citation type="submission" date="2006-10" db="EMBL/GenBank/DDBJ databases">
        <authorList>
            <person name="Amadeo P."/>
            <person name="Zhao Q."/>
            <person name="Wortman J."/>
            <person name="Fraser-Liggett C."/>
            <person name="Carlton J."/>
        </authorList>
    </citation>
    <scope>NUCLEOTIDE SEQUENCE</scope>
    <source>
        <strain evidence="12">G3</strain>
    </source>
</reference>
<dbReference type="KEGG" id="tva:4774622"/>
<dbReference type="Proteomes" id="UP000001542">
    <property type="component" value="Unassembled WGS sequence"/>
</dbReference>
<organism evidence="12 13">
    <name type="scientific">Trichomonas vaginalis (strain ATCC PRA-98 / G3)</name>
    <dbReference type="NCBI Taxonomy" id="412133"/>
    <lineage>
        <taxon>Eukaryota</taxon>
        <taxon>Metamonada</taxon>
        <taxon>Parabasalia</taxon>
        <taxon>Trichomonadida</taxon>
        <taxon>Trichomonadidae</taxon>
        <taxon>Trichomonas</taxon>
    </lineage>
</organism>
<evidence type="ECO:0000256" key="3">
    <source>
        <dbReference type="ARBA" id="ARBA00022741"/>
    </source>
</evidence>
<dbReference type="OrthoDB" id="5575062at2759"/>
<feature type="region of interest" description="Disordered" evidence="10">
    <location>
        <begin position="298"/>
        <end position="337"/>
    </location>
</feature>
<evidence type="ECO:0000256" key="2">
    <source>
        <dbReference type="ARBA" id="ARBA00006005"/>
    </source>
</evidence>
<evidence type="ECO:0000256" key="1">
    <source>
        <dbReference type="ARBA" id="ARBA00004123"/>
    </source>
</evidence>
<dbReference type="InterPro" id="IPR003395">
    <property type="entry name" value="RecF/RecN/SMC_N"/>
</dbReference>
<feature type="coiled-coil region" evidence="9">
    <location>
        <begin position="770"/>
        <end position="938"/>
    </location>
</feature>
<proteinExistence type="inferred from homology"/>
<feature type="coiled-coil region" evidence="9">
    <location>
        <begin position="693"/>
        <end position="727"/>
    </location>
</feature>
<dbReference type="InParanoid" id="A2DSN1"/>
<dbReference type="Pfam" id="PF06470">
    <property type="entry name" value="SMC_hinge"/>
    <property type="match status" value="1"/>
</dbReference>
<dbReference type="InterPro" id="IPR027417">
    <property type="entry name" value="P-loop_NTPase"/>
</dbReference>
<dbReference type="Pfam" id="PF02463">
    <property type="entry name" value="SMC_N"/>
    <property type="match status" value="1"/>
</dbReference>
<keyword evidence="5 9" id="KW-0175">Coiled coil</keyword>
<dbReference type="PIRSF" id="PIRSF005719">
    <property type="entry name" value="SMC"/>
    <property type="match status" value="1"/>
</dbReference>
<comment type="similarity">
    <text evidence="2">Belongs to the SMC family. SMC4 subfamily.</text>
</comment>
<dbReference type="SUPFAM" id="SSF75553">
    <property type="entry name" value="Smc hinge domain"/>
    <property type="match status" value="1"/>
</dbReference>
<name>A2DSN1_TRIV3</name>
<dbReference type="RefSeq" id="XP_001328834.1">
    <property type="nucleotide sequence ID" value="XM_001328799.1"/>
</dbReference>
<dbReference type="STRING" id="5722.A2DSN1"/>
<keyword evidence="6" id="KW-0226">DNA condensation</keyword>
<dbReference type="eggNOG" id="KOG0996">
    <property type="taxonomic scope" value="Eukaryota"/>
</dbReference>
<dbReference type="InterPro" id="IPR036277">
    <property type="entry name" value="SMC_hinge_sf"/>
</dbReference>
<dbReference type="VEuPathDB" id="TrichDB:TVAGG3_0376560"/>
<dbReference type="GO" id="GO:0000796">
    <property type="term" value="C:condensin complex"/>
    <property type="evidence" value="ECO:0000318"/>
    <property type="project" value="GO_Central"/>
</dbReference>
<keyword evidence="7 8" id="KW-0539">Nucleus</keyword>
<dbReference type="SMR" id="A2DSN1"/>
<evidence type="ECO:0000256" key="5">
    <source>
        <dbReference type="ARBA" id="ARBA00023054"/>
    </source>
</evidence>
<dbReference type="EMBL" id="DS113240">
    <property type="protein sequence ID" value="EAY16611.1"/>
    <property type="molecule type" value="Genomic_DNA"/>
</dbReference>
<dbReference type="Gene3D" id="3.40.50.300">
    <property type="entry name" value="P-loop containing nucleotide triphosphate hydrolases"/>
    <property type="match status" value="2"/>
</dbReference>
<feature type="domain" description="SMC hinge" evidence="11">
    <location>
        <begin position="534"/>
        <end position="651"/>
    </location>
</feature>
<evidence type="ECO:0000313" key="13">
    <source>
        <dbReference type="Proteomes" id="UP000001542"/>
    </source>
</evidence>
<protein>
    <recommendedName>
        <fullName evidence="8">Structural maintenance of chromosomes protein</fullName>
    </recommendedName>
</protein>
<dbReference type="FunCoup" id="A2DSN1">
    <property type="interactions" value="539"/>
</dbReference>
<evidence type="ECO:0000259" key="11">
    <source>
        <dbReference type="SMART" id="SM00968"/>
    </source>
</evidence>
<dbReference type="GO" id="GO:0016887">
    <property type="term" value="F:ATP hydrolysis activity"/>
    <property type="evidence" value="ECO:0007669"/>
    <property type="project" value="InterPro"/>
</dbReference>
<dbReference type="SUPFAM" id="SSF57997">
    <property type="entry name" value="Tropomyosin"/>
    <property type="match status" value="2"/>
</dbReference>
<keyword evidence="13" id="KW-1185">Reference proteome</keyword>
<evidence type="ECO:0000256" key="10">
    <source>
        <dbReference type="SAM" id="MobiDB-lite"/>
    </source>
</evidence>
<dbReference type="PANTHER" id="PTHR18937:SF172">
    <property type="entry name" value="STRUCTURAL MAINTENANCE OF CHROMOSOMES PROTEIN"/>
    <property type="match status" value="1"/>
</dbReference>
<dbReference type="SUPFAM" id="SSF52540">
    <property type="entry name" value="P-loop containing nucleoside triphosphate hydrolases"/>
    <property type="match status" value="1"/>
</dbReference>